<evidence type="ECO:0000313" key="7">
    <source>
        <dbReference type="EMBL" id="MBE7366219.1"/>
    </source>
</evidence>
<accession>A0ABR9RYA1</accession>
<feature type="compositionally biased region" description="Basic and acidic residues" evidence="5">
    <location>
        <begin position="25"/>
        <end position="34"/>
    </location>
</feature>
<dbReference type="PANTHER" id="PTHR30055:SF234">
    <property type="entry name" value="HTH-TYPE TRANSCRIPTIONAL REGULATOR BETI"/>
    <property type="match status" value="1"/>
</dbReference>
<sequence>MQTATARRAAAVPAAAKRPRGRPRKTVDERDDGNRRRKLILGAARLFRRKGFDGTSTRDIAAAAGMQSGSPFYHFESKQALLFAVMEQGMRHAVERQEQAIAAAGMDRLRPPEQLRLLVRNHFEILLGPGSDFIPVMLYEARSITARQHAALSELRSTYEAAWEPVLQALHASGRLKADVKLARLMIFGALNWSVQWFDRRKEASLDDLTQAALSLFIGEKA</sequence>
<feature type="region of interest" description="Disordered" evidence="5">
    <location>
        <begin position="1"/>
        <end position="34"/>
    </location>
</feature>
<keyword evidence="2 4" id="KW-0238">DNA-binding</keyword>
<evidence type="ECO:0000256" key="2">
    <source>
        <dbReference type="ARBA" id="ARBA00023125"/>
    </source>
</evidence>
<gene>
    <name evidence="7" type="ORF">IM787_01440</name>
</gene>
<evidence type="ECO:0000259" key="6">
    <source>
        <dbReference type="PROSITE" id="PS50977"/>
    </source>
</evidence>
<keyword evidence="3" id="KW-0804">Transcription</keyword>
<dbReference type="InterPro" id="IPR009057">
    <property type="entry name" value="Homeodomain-like_sf"/>
</dbReference>
<dbReference type="InterPro" id="IPR050109">
    <property type="entry name" value="HTH-type_TetR-like_transc_reg"/>
</dbReference>
<dbReference type="InterPro" id="IPR036271">
    <property type="entry name" value="Tet_transcr_reg_TetR-rel_C_sf"/>
</dbReference>
<dbReference type="Pfam" id="PF00440">
    <property type="entry name" value="TetR_N"/>
    <property type="match status" value="1"/>
</dbReference>
<keyword evidence="8" id="KW-1185">Reference proteome</keyword>
<reference evidence="7 8" key="1">
    <citation type="submission" date="2020-10" db="EMBL/GenBank/DDBJ databases">
        <title>Ramlibacter sp. HM2 16S ribosomal RNA gene Genome sequencing and assembly.</title>
        <authorList>
            <person name="Kang M."/>
        </authorList>
    </citation>
    <scope>NUCLEOTIDE SEQUENCE [LARGE SCALE GENOMIC DNA]</scope>
    <source>
        <strain evidence="7 8">HM2</strain>
    </source>
</reference>
<name>A0ABR9RYA1_9BURK</name>
<dbReference type="PROSITE" id="PS00354">
    <property type="entry name" value="HMGI_Y"/>
    <property type="match status" value="1"/>
</dbReference>
<dbReference type="Proteomes" id="UP000806285">
    <property type="component" value="Unassembled WGS sequence"/>
</dbReference>
<keyword evidence="1" id="KW-0805">Transcription regulation</keyword>
<dbReference type="InterPro" id="IPR000637">
    <property type="entry name" value="HMGI/Y_DNA-bd_CS"/>
</dbReference>
<dbReference type="Pfam" id="PF17932">
    <property type="entry name" value="TetR_C_24"/>
    <property type="match status" value="1"/>
</dbReference>
<dbReference type="PROSITE" id="PS50977">
    <property type="entry name" value="HTH_TETR_2"/>
    <property type="match status" value="1"/>
</dbReference>
<evidence type="ECO:0000256" key="3">
    <source>
        <dbReference type="ARBA" id="ARBA00023163"/>
    </source>
</evidence>
<dbReference type="InterPro" id="IPR001647">
    <property type="entry name" value="HTH_TetR"/>
</dbReference>
<dbReference type="EMBL" id="JADDIV010000001">
    <property type="protein sequence ID" value="MBE7366219.1"/>
    <property type="molecule type" value="Genomic_DNA"/>
</dbReference>
<comment type="caution">
    <text evidence="7">The sequence shown here is derived from an EMBL/GenBank/DDBJ whole genome shotgun (WGS) entry which is preliminary data.</text>
</comment>
<feature type="domain" description="HTH tetR-type" evidence="6">
    <location>
        <begin position="33"/>
        <end position="93"/>
    </location>
</feature>
<dbReference type="Gene3D" id="1.10.357.10">
    <property type="entry name" value="Tetracycline Repressor, domain 2"/>
    <property type="match status" value="1"/>
</dbReference>
<feature type="compositionally biased region" description="Low complexity" evidence="5">
    <location>
        <begin position="1"/>
        <end position="16"/>
    </location>
</feature>
<dbReference type="SUPFAM" id="SSF48498">
    <property type="entry name" value="Tetracyclin repressor-like, C-terminal domain"/>
    <property type="match status" value="1"/>
</dbReference>
<dbReference type="InterPro" id="IPR041490">
    <property type="entry name" value="KstR2_TetR_C"/>
</dbReference>
<evidence type="ECO:0000256" key="1">
    <source>
        <dbReference type="ARBA" id="ARBA00023015"/>
    </source>
</evidence>
<dbReference type="PRINTS" id="PR00455">
    <property type="entry name" value="HTHTETR"/>
</dbReference>
<evidence type="ECO:0000256" key="4">
    <source>
        <dbReference type="PROSITE-ProRule" id="PRU00335"/>
    </source>
</evidence>
<proteinExistence type="predicted"/>
<evidence type="ECO:0000256" key="5">
    <source>
        <dbReference type="SAM" id="MobiDB-lite"/>
    </source>
</evidence>
<feature type="DNA-binding region" description="H-T-H motif" evidence="4">
    <location>
        <begin position="56"/>
        <end position="75"/>
    </location>
</feature>
<dbReference type="PANTHER" id="PTHR30055">
    <property type="entry name" value="HTH-TYPE TRANSCRIPTIONAL REGULATOR RUTR"/>
    <property type="match status" value="1"/>
</dbReference>
<protein>
    <submittedName>
        <fullName evidence="7">TetR family transcriptional regulator</fullName>
    </submittedName>
</protein>
<evidence type="ECO:0000313" key="8">
    <source>
        <dbReference type="Proteomes" id="UP000806285"/>
    </source>
</evidence>
<dbReference type="SUPFAM" id="SSF46689">
    <property type="entry name" value="Homeodomain-like"/>
    <property type="match status" value="1"/>
</dbReference>
<dbReference type="RefSeq" id="WP_193674848.1">
    <property type="nucleotide sequence ID" value="NZ_JADDIV010000001.1"/>
</dbReference>
<organism evidence="7 8">
    <name type="scientific">Ramlibacter pallidus</name>
    <dbReference type="NCBI Taxonomy" id="2780087"/>
    <lineage>
        <taxon>Bacteria</taxon>
        <taxon>Pseudomonadati</taxon>
        <taxon>Pseudomonadota</taxon>
        <taxon>Betaproteobacteria</taxon>
        <taxon>Burkholderiales</taxon>
        <taxon>Comamonadaceae</taxon>
        <taxon>Ramlibacter</taxon>
    </lineage>
</organism>